<dbReference type="AGR" id="WB:WBGene00019436"/>
<sequence>MLLHLNELVLDYIGKQLNAKDLLRLSMANKALRGFFDNECYWQKLMFKRWWVDRKFFRYQDDYLFILNNLPDRLQETTNFDRKNVRFVSYSHDGAVMAVFANGCTLWVYREDQDMLNCELHEERGWDKILSVEFSPDDSHLLVTGSRDQFRALTRDHEVLVFKIGEDSASLRSFIDIDRNMLATWFDNSHFLYMQSGGERDRMRIFMSSVNFSDEIIVYPILSFDTKIVKILVAQHVSPRTRRITQIADQAQEEGKTLTQKLIDIGLESGVDVTNMSELRAILDQETQCMPCYRLHSHHDAIPTSRCTCECHHNTDKLLIFHGSDERVHVKVITETLLEKAREANRRRGDPEGSPDRNRLYFPLNHCTVFDTVDHVFRTGASLVDSSMCLTPDNKYLYVTGTTKRSVDGEIVFEVKPICLDLDTMVLKNQPDFTNIPWVDCDYEVRVTANNDFVAIFSGHDVAIWSSYHRGHIAAALHFDGPVSCVALHPYQNSMCVTNEKLVHFYHSPVMAQEEE</sequence>
<proteinExistence type="predicted"/>
<dbReference type="STRING" id="6239.K06A9.2.1"/>
<name>P91364_CAEEL</name>
<dbReference type="RefSeq" id="NP_508291.2">
    <property type="nucleotide sequence ID" value="NM_075890.4"/>
</dbReference>
<dbReference type="InterPro" id="IPR001810">
    <property type="entry name" value="F-box_dom"/>
</dbReference>
<dbReference type="Proteomes" id="UP000001940">
    <property type="component" value="Chromosome X"/>
</dbReference>
<evidence type="ECO:0000313" key="4">
    <source>
        <dbReference type="WormBase" id="K06A9.2"/>
    </source>
</evidence>
<dbReference type="InterPro" id="IPR015943">
    <property type="entry name" value="WD40/YVTN_repeat-like_dom_sf"/>
</dbReference>
<dbReference type="PROSITE" id="PS50181">
    <property type="entry name" value="FBOX"/>
    <property type="match status" value="1"/>
</dbReference>
<dbReference type="HOGENOM" id="CLU_528102_0_0_1"/>
<dbReference type="AlphaFoldDB" id="P91364"/>
<dbReference type="eggNOG" id="ENOG502TI15">
    <property type="taxonomic scope" value="Eukaryota"/>
</dbReference>
<dbReference type="SUPFAM" id="SSF81383">
    <property type="entry name" value="F-box domain"/>
    <property type="match status" value="1"/>
</dbReference>
<dbReference type="PANTHER" id="PTHR19851">
    <property type="entry name" value="OS02G0203500 PROTEIN"/>
    <property type="match status" value="1"/>
</dbReference>
<dbReference type="InterPro" id="IPR036047">
    <property type="entry name" value="F-box-like_dom_sf"/>
</dbReference>
<dbReference type="PIR" id="T34432">
    <property type="entry name" value="T34432"/>
</dbReference>
<dbReference type="OrthoDB" id="192402at2759"/>
<protein>
    <submittedName>
        <fullName evidence="2">F-box domain-containing protein</fullName>
    </submittedName>
</protein>
<dbReference type="CTD" id="180493"/>
<dbReference type="Bgee" id="WBGene00019436">
    <property type="expression patterns" value="Expressed in larva and 3 other cell types or tissues"/>
</dbReference>
<dbReference type="OMA" id="CYRLHSH"/>
<reference evidence="2 3" key="1">
    <citation type="journal article" date="1998" name="Science">
        <title>Genome sequence of the nematode C. elegans: a platform for investigating biology.</title>
        <authorList>
            <consortium name="The C. elegans sequencing consortium"/>
            <person name="Sulson J.E."/>
            <person name="Waterston R."/>
        </authorList>
    </citation>
    <scope>NUCLEOTIDE SEQUENCE [LARGE SCALE GENOMIC DNA]</scope>
    <source>
        <strain evidence="2 3">Bristol N2</strain>
    </source>
</reference>
<accession>P91364</accession>
<dbReference type="SUPFAM" id="SSF82171">
    <property type="entry name" value="DPP6 N-terminal domain-like"/>
    <property type="match status" value="1"/>
</dbReference>
<feature type="domain" description="F-box" evidence="1">
    <location>
        <begin position="1"/>
        <end position="45"/>
    </location>
</feature>
<gene>
    <name evidence="2" type="ORF">CELE_K06A9.2</name>
    <name evidence="2 4" type="ORF">K06A9.2</name>
</gene>
<evidence type="ECO:0000313" key="3">
    <source>
        <dbReference type="Proteomes" id="UP000001940"/>
    </source>
</evidence>
<evidence type="ECO:0000313" key="2">
    <source>
        <dbReference type="EMBL" id="CCD69096.1"/>
    </source>
</evidence>
<organism evidence="2 3">
    <name type="scientific">Caenorhabditis elegans</name>
    <dbReference type="NCBI Taxonomy" id="6239"/>
    <lineage>
        <taxon>Eukaryota</taxon>
        <taxon>Metazoa</taxon>
        <taxon>Ecdysozoa</taxon>
        <taxon>Nematoda</taxon>
        <taxon>Chromadorea</taxon>
        <taxon>Rhabditida</taxon>
        <taxon>Rhabditina</taxon>
        <taxon>Rhabditomorpha</taxon>
        <taxon>Rhabditoidea</taxon>
        <taxon>Rhabditidae</taxon>
        <taxon>Peloderinae</taxon>
        <taxon>Caenorhabditis</taxon>
    </lineage>
</organism>
<dbReference type="EMBL" id="BX284606">
    <property type="protein sequence ID" value="CCD69096.1"/>
    <property type="molecule type" value="Genomic_DNA"/>
</dbReference>
<dbReference type="PANTHER" id="PTHR19851:SF7">
    <property type="entry name" value="F-BOX DOMAIN-CONTAINING PROTEIN"/>
    <property type="match status" value="1"/>
</dbReference>
<dbReference type="InParanoid" id="P91364"/>
<dbReference type="UCSC" id="K06A9.2">
    <property type="organism name" value="c. elegans"/>
</dbReference>
<keyword evidence="3" id="KW-1185">Reference proteome</keyword>
<dbReference type="PaxDb" id="6239-K06A9.2"/>
<dbReference type="GeneID" id="180493"/>
<dbReference type="Gene3D" id="2.130.10.10">
    <property type="entry name" value="YVTN repeat-like/Quinoprotein amine dehydrogenase"/>
    <property type="match status" value="1"/>
</dbReference>
<dbReference type="KEGG" id="cel:CELE_K06A9.2"/>
<dbReference type="WormBase" id="K06A9.2">
    <property type="protein sequence ID" value="CE31199"/>
    <property type="gene ID" value="WBGene00019436"/>
</dbReference>
<dbReference type="SMART" id="SM00256">
    <property type="entry name" value="FBOX"/>
    <property type="match status" value="1"/>
</dbReference>
<evidence type="ECO:0000259" key="1">
    <source>
        <dbReference type="PROSITE" id="PS50181"/>
    </source>
</evidence>